<organism evidence="1 2">
    <name type="scientific">Paractinoplanes deccanensis</name>
    <dbReference type="NCBI Taxonomy" id="113561"/>
    <lineage>
        <taxon>Bacteria</taxon>
        <taxon>Bacillati</taxon>
        <taxon>Actinomycetota</taxon>
        <taxon>Actinomycetes</taxon>
        <taxon>Micromonosporales</taxon>
        <taxon>Micromonosporaceae</taxon>
        <taxon>Paractinoplanes</taxon>
    </lineage>
</organism>
<proteinExistence type="predicted"/>
<dbReference type="Proteomes" id="UP000609879">
    <property type="component" value="Unassembled WGS sequence"/>
</dbReference>
<evidence type="ECO:0000313" key="2">
    <source>
        <dbReference type="Proteomes" id="UP000609879"/>
    </source>
</evidence>
<dbReference type="EMBL" id="BOMI01000011">
    <property type="protein sequence ID" value="GID72119.1"/>
    <property type="molecule type" value="Genomic_DNA"/>
</dbReference>
<comment type="caution">
    <text evidence="1">The sequence shown here is derived from an EMBL/GenBank/DDBJ whole genome shotgun (WGS) entry which is preliminary data.</text>
</comment>
<sequence length="77" mass="7272">MTDLGLGGAGVPCRGLGRAGVADCGWGGADVAGLGFGGADVGGPDLGGAVVTVSGSLRRVVRAGWATRACGMAARTV</sequence>
<reference evidence="1 2" key="1">
    <citation type="submission" date="2021-01" db="EMBL/GenBank/DDBJ databases">
        <title>Whole genome shotgun sequence of Actinoplanes deccanensis NBRC 13994.</title>
        <authorList>
            <person name="Komaki H."/>
            <person name="Tamura T."/>
        </authorList>
    </citation>
    <scope>NUCLEOTIDE SEQUENCE [LARGE SCALE GENOMIC DNA]</scope>
    <source>
        <strain evidence="1 2">NBRC 13994</strain>
    </source>
</reference>
<evidence type="ECO:0000313" key="1">
    <source>
        <dbReference type="EMBL" id="GID72119.1"/>
    </source>
</evidence>
<accession>A0ABQ3XWM2</accession>
<protein>
    <submittedName>
        <fullName evidence="1">Uncharacterized protein</fullName>
    </submittedName>
</protein>
<gene>
    <name evidence="1" type="ORF">Ade02nite_07600</name>
</gene>
<keyword evidence="2" id="KW-1185">Reference proteome</keyword>
<name>A0ABQ3XWM2_9ACTN</name>